<reference evidence="2 3" key="1">
    <citation type="journal article" date="2017" name="PLoS Biol.">
        <title>The sea cucumber genome provides insights into morphological evolution and visceral regeneration.</title>
        <authorList>
            <person name="Zhang X."/>
            <person name="Sun L."/>
            <person name="Yuan J."/>
            <person name="Sun Y."/>
            <person name="Gao Y."/>
            <person name="Zhang L."/>
            <person name="Li S."/>
            <person name="Dai H."/>
            <person name="Hamel J.F."/>
            <person name="Liu C."/>
            <person name="Yu Y."/>
            <person name="Liu S."/>
            <person name="Lin W."/>
            <person name="Guo K."/>
            <person name="Jin S."/>
            <person name="Xu P."/>
            <person name="Storey K.B."/>
            <person name="Huan P."/>
            <person name="Zhang T."/>
            <person name="Zhou Y."/>
            <person name="Zhang J."/>
            <person name="Lin C."/>
            <person name="Li X."/>
            <person name="Xing L."/>
            <person name="Huo D."/>
            <person name="Sun M."/>
            <person name="Wang L."/>
            <person name="Mercier A."/>
            <person name="Li F."/>
            <person name="Yang H."/>
            <person name="Xiang J."/>
        </authorList>
    </citation>
    <scope>NUCLEOTIDE SEQUENCE [LARGE SCALE GENOMIC DNA]</scope>
    <source>
        <strain evidence="2">Shaxun</strain>
        <tissue evidence="2">Muscle</tissue>
    </source>
</reference>
<dbReference type="OrthoDB" id="6077919at2759"/>
<evidence type="ECO:0000313" key="2">
    <source>
        <dbReference type="EMBL" id="PIK49268.1"/>
    </source>
</evidence>
<dbReference type="Proteomes" id="UP000230750">
    <property type="component" value="Unassembled WGS sequence"/>
</dbReference>
<evidence type="ECO:0000313" key="3">
    <source>
        <dbReference type="Proteomes" id="UP000230750"/>
    </source>
</evidence>
<comment type="caution">
    <text evidence="2">The sequence shown here is derived from an EMBL/GenBank/DDBJ whole genome shotgun (WGS) entry which is preliminary data.</text>
</comment>
<protein>
    <submittedName>
        <fullName evidence="2">Uncharacterized protein</fullName>
    </submittedName>
</protein>
<evidence type="ECO:0000256" key="1">
    <source>
        <dbReference type="SAM" id="MobiDB-lite"/>
    </source>
</evidence>
<gene>
    <name evidence="2" type="ORF">BSL78_13892</name>
</gene>
<dbReference type="SUPFAM" id="SSF47353">
    <property type="entry name" value="Retrovirus capsid dimerization domain-like"/>
    <property type="match status" value="1"/>
</dbReference>
<sequence length="222" mass="25885">MTETNIEKSSSGSWEVQHGNVNKHQEDIPSQSPQGIPPGLPKEMWVEYLFKTEELKLEHKRLELEAEVQLRRLQFEQETFTRHPIGESQFVKIPRLTANDDIDVYFKTFENLAKMYKLPKREWVARLAPELTGKARAAYASLSLAESSDYDTLKQVILAKYEVSAESYRAKFRARYKQRDESLREWVNDLGQQFDGWIEYSGRKPDDAHGIRELMVMDQALS</sequence>
<dbReference type="InterPro" id="IPR038269">
    <property type="entry name" value="SCAN_sf"/>
</dbReference>
<organism evidence="2 3">
    <name type="scientific">Stichopus japonicus</name>
    <name type="common">Sea cucumber</name>
    <dbReference type="NCBI Taxonomy" id="307972"/>
    <lineage>
        <taxon>Eukaryota</taxon>
        <taxon>Metazoa</taxon>
        <taxon>Echinodermata</taxon>
        <taxon>Eleutherozoa</taxon>
        <taxon>Echinozoa</taxon>
        <taxon>Holothuroidea</taxon>
        <taxon>Aspidochirotacea</taxon>
        <taxon>Aspidochirotida</taxon>
        <taxon>Stichopodidae</taxon>
        <taxon>Apostichopus</taxon>
    </lineage>
</organism>
<dbReference type="AlphaFoldDB" id="A0A2G8KMV4"/>
<dbReference type="EMBL" id="MRZV01000474">
    <property type="protein sequence ID" value="PIK49268.1"/>
    <property type="molecule type" value="Genomic_DNA"/>
</dbReference>
<dbReference type="STRING" id="307972.A0A2G8KMV4"/>
<feature type="compositionally biased region" description="Polar residues" evidence="1">
    <location>
        <begin position="1"/>
        <end position="34"/>
    </location>
</feature>
<dbReference type="PANTHER" id="PTHR46888:SF1">
    <property type="entry name" value="RIBONUCLEASE H"/>
    <property type="match status" value="1"/>
</dbReference>
<name>A0A2G8KMV4_STIJA</name>
<accession>A0A2G8KMV4</accession>
<dbReference type="PANTHER" id="PTHR46888">
    <property type="entry name" value="ZINC KNUCKLE DOMAINCONTAINING PROTEIN-RELATED"/>
    <property type="match status" value="1"/>
</dbReference>
<proteinExistence type="predicted"/>
<keyword evidence="3" id="KW-1185">Reference proteome</keyword>
<feature type="region of interest" description="Disordered" evidence="1">
    <location>
        <begin position="1"/>
        <end position="37"/>
    </location>
</feature>
<dbReference type="Gene3D" id="1.10.4020.10">
    <property type="entry name" value="DNA breaking-rejoining enzymes"/>
    <property type="match status" value="1"/>
</dbReference>